<accession>A0A7Y2WAM8</accession>
<evidence type="ECO:0008006" key="3">
    <source>
        <dbReference type="Google" id="ProtNLM"/>
    </source>
</evidence>
<protein>
    <recommendedName>
        <fullName evidence="3">Lipoprotein</fullName>
    </recommendedName>
</protein>
<evidence type="ECO:0000313" key="1">
    <source>
        <dbReference type="EMBL" id="NNH77359.1"/>
    </source>
</evidence>
<reference evidence="1 2" key="1">
    <citation type="submission" date="2020-04" db="EMBL/GenBank/DDBJ databases">
        <title>Acinetobacter Taxon 24.</title>
        <authorList>
            <person name="Nemec A."/>
            <person name="Radolfova-Krizova L."/>
            <person name="Higgins P.G."/>
            <person name="Spanelova P."/>
        </authorList>
    </citation>
    <scope>NUCLEOTIDE SEQUENCE [LARGE SCALE GENOMIC DNA]</scope>
    <source>
        <strain evidence="1 2">ANC 5380</strain>
    </source>
</reference>
<dbReference type="Proteomes" id="UP000569202">
    <property type="component" value="Unassembled WGS sequence"/>
</dbReference>
<dbReference type="PROSITE" id="PS51257">
    <property type="entry name" value="PROKAR_LIPOPROTEIN"/>
    <property type="match status" value="1"/>
</dbReference>
<dbReference type="EMBL" id="JABERL010000018">
    <property type="protein sequence ID" value="NNH77359.1"/>
    <property type="molecule type" value="Genomic_DNA"/>
</dbReference>
<organism evidence="1 2">
    <name type="scientific">Acinetobacter terrae</name>
    <dbReference type="NCBI Taxonomy" id="2731247"/>
    <lineage>
        <taxon>Bacteria</taxon>
        <taxon>Pseudomonadati</taxon>
        <taxon>Pseudomonadota</taxon>
        <taxon>Gammaproteobacteria</taxon>
        <taxon>Moraxellales</taxon>
        <taxon>Moraxellaceae</taxon>
        <taxon>Acinetobacter</taxon>
        <taxon>Acinetobacter Taxon 24</taxon>
    </lineage>
</organism>
<comment type="caution">
    <text evidence="1">The sequence shown here is derived from an EMBL/GenBank/DDBJ whole genome shotgun (WGS) entry which is preliminary data.</text>
</comment>
<gene>
    <name evidence="1" type="ORF">HLH17_06680</name>
</gene>
<sequence length="195" mass="21358">MNKLFLINTIILSLMLTACDKSQTAEQQPKQEIKPAAQVQVASEVKPKEEEIAPAAPSMSYEALYISDSGVGYDNVFLLQDIPDSMGQALIYQTKAGPHNIMEDVVEDPEALGYLNLERAYKFGNKYVLVVSTGENGNSCPATTYTFSYDIKSESVIGKTEINGCSEVVEAFADGNKLTVKKDEKPTIIYNGEVK</sequence>
<evidence type="ECO:0000313" key="2">
    <source>
        <dbReference type="Proteomes" id="UP000569202"/>
    </source>
</evidence>
<dbReference type="AlphaFoldDB" id="A0A7Y2WAM8"/>
<name>A0A7Y2WAM8_9GAMM</name>
<proteinExistence type="predicted"/>
<dbReference type="RefSeq" id="WP_171540206.1">
    <property type="nucleotide sequence ID" value="NZ_JABERL010000018.1"/>
</dbReference>